<dbReference type="InterPro" id="IPR011646">
    <property type="entry name" value="KAP_P-loop"/>
</dbReference>
<sequence>MDQNFSSDNPISRPEDDRFQRYGFSKQIAQTIIGRQSRECITIGIYGAWGEGKTSVLNFIARELHQHTGVVVVKFNPWRYQDENTLLLQFFNLLAQTLDAALKTKKENLGELIGRYSGLVNIPAVGDGSGAAIAVSKMLDQTSVESLKDRIDQIITDKEKKLVIFIDDIDRLEKTEIHSIFRLVKLTADFSNTVYLLSFDEDMVSAAIGERFGEGNAAAGKQFLEKIIQVPLRIPAAQANALQEYSISLINKILDQHEIKIEGEEANRFIKGFQEAIMPKLKNPRLILRYSNTLSFSIPLLLGEVNVVDLMLIEAIKILYPQHYEYIRSDASLFTEGFEDIYSGSADKDKINRFKNQLEKLAVNEDKRIAEALKDLLQSIFPRLEEAFRNISHNPCQDNEWYKRKRIASPNYFNRYFSYCVIKGDLADGIFETFIKTLATRNEAEQDSILKKLMEEGTAENLMRKLRSLEKEYAWPFSSAIARTLTRNSNLLDNDQSDGFFAYMRPYSQSAIFISQLLQAHPDKDEAFTLSLELFSKAEIDYAFALLRWIQAAKEEDQHKLLKESQIDQLSTIILRRARELAGENPLYETFPEYTYRLFGIWHKNDPDGFTQYVSGLIQSHPDGYLKILYALTGQVRSSSNPNSYYTNIDEERYNYITRIIDPELIKNEILKNFDIDSPDLGKIIWDSYGGPYQTDLNIARQFMHCYTQQPQSNEISAGEQTT</sequence>
<dbReference type="InterPro" id="IPR027417">
    <property type="entry name" value="P-loop_NTPase"/>
</dbReference>
<proteinExistence type="predicted"/>
<dbReference type="PANTHER" id="PTHR22674:SF6">
    <property type="entry name" value="NTPASE KAP FAMILY P-LOOP DOMAIN-CONTAINING PROTEIN 1"/>
    <property type="match status" value="1"/>
</dbReference>
<dbReference type="InterPro" id="IPR052754">
    <property type="entry name" value="NTPase_KAP_P-loop"/>
</dbReference>
<evidence type="ECO:0000313" key="2">
    <source>
        <dbReference type="EMBL" id="RBQ11539.1"/>
    </source>
</evidence>
<dbReference type="Gene3D" id="3.40.50.300">
    <property type="entry name" value="P-loop containing nucleotide triphosphate hydrolases"/>
    <property type="match status" value="1"/>
</dbReference>
<gene>
    <name evidence="2" type="ORF">DRW42_03495</name>
</gene>
<keyword evidence="3" id="KW-1185">Reference proteome</keyword>
<name>A0A366LDG9_9SPHI</name>
<dbReference type="SUPFAM" id="SSF52540">
    <property type="entry name" value="P-loop containing nucleoside triphosphate hydrolases"/>
    <property type="match status" value="1"/>
</dbReference>
<dbReference type="PANTHER" id="PTHR22674">
    <property type="entry name" value="NTPASE, KAP FAMILY P-LOOP DOMAIN-CONTAINING 1"/>
    <property type="match status" value="1"/>
</dbReference>
<feature type="domain" description="KAP NTPase" evidence="1">
    <location>
        <begin position="23"/>
        <end position="296"/>
    </location>
</feature>
<evidence type="ECO:0000313" key="3">
    <source>
        <dbReference type="Proteomes" id="UP000252081"/>
    </source>
</evidence>
<evidence type="ECO:0000259" key="1">
    <source>
        <dbReference type="Pfam" id="PF07693"/>
    </source>
</evidence>
<accession>A0A366LDG9</accession>
<dbReference type="AlphaFoldDB" id="A0A366LDG9"/>
<protein>
    <recommendedName>
        <fullName evidence="1">KAP NTPase domain-containing protein</fullName>
    </recommendedName>
</protein>
<dbReference type="RefSeq" id="WP_113947453.1">
    <property type="nucleotide sequence ID" value="NZ_QNQU01000002.1"/>
</dbReference>
<dbReference type="Pfam" id="PF07693">
    <property type="entry name" value="KAP_NTPase"/>
    <property type="match status" value="1"/>
</dbReference>
<dbReference type="Proteomes" id="UP000252081">
    <property type="component" value="Unassembled WGS sequence"/>
</dbReference>
<dbReference type="OrthoDB" id="88903at2"/>
<dbReference type="EMBL" id="QNQU01000002">
    <property type="protein sequence ID" value="RBQ11539.1"/>
    <property type="molecule type" value="Genomic_DNA"/>
</dbReference>
<organism evidence="2 3">
    <name type="scientific">Pedobacter miscanthi</name>
    <dbReference type="NCBI Taxonomy" id="2259170"/>
    <lineage>
        <taxon>Bacteria</taxon>
        <taxon>Pseudomonadati</taxon>
        <taxon>Bacteroidota</taxon>
        <taxon>Sphingobacteriia</taxon>
        <taxon>Sphingobacteriales</taxon>
        <taxon>Sphingobacteriaceae</taxon>
        <taxon>Pedobacter</taxon>
    </lineage>
</organism>
<comment type="caution">
    <text evidence="2">The sequence shown here is derived from an EMBL/GenBank/DDBJ whole genome shotgun (WGS) entry which is preliminary data.</text>
</comment>
<reference evidence="2 3" key="1">
    <citation type="submission" date="2018-07" db="EMBL/GenBank/DDBJ databases">
        <title>A draft genome of a endophytic bacteria, a new species of Pedobacter.</title>
        <authorList>
            <person name="Zhang Z.D."/>
            <person name="Chen Z.J."/>
        </authorList>
    </citation>
    <scope>NUCLEOTIDE SEQUENCE [LARGE SCALE GENOMIC DNA]</scope>
    <source>
        <strain evidence="2 3">RS10</strain>
    </source>
</reference>